<dbReference type="InParanoid" id="T1ELP6"/>
<name>T1ELP6_HELRO</name>
<dbReference type="HOGENOM" id="CLU_015166_14_3_1"/>
<keyword evidence="6" id="KW-0999">Mitochondrion inner membrane</keyword>
<accession>T1ELP6</accession>
<reference evidence="13" key="3">
    <citation type="submission" date="2015-06" db="UniProtKB">
        <authorList>
            <consortium name="EnsemblMetazoa"/>
        </authorList>
    </citation>
    <scope>IDENTIFICATION</scope>
</reference>
<protein>
    <recommendedName>
        <fullName evidence="15">Solute carrier family 25 member 35</fullName>
    </recommendedName>
</protein>
<keyword evidence="5" id="KW-0677">Repeat</keyword>
<proteinExistence type="inferred from homology"/>
<reference evidence="12 14" key="2">
    <citation type="journal article" date="2013" name="Nature">
        <title>Insights into bilaterian evolution from three spiralian genomes.</title>
        <authorList>
            <person name="Simakov O."/>
            <person name="Marletaz F."/>
            <person name="Cho S.J."/>
            <person name="Edsinger-Gonzales E."/>
            <person name="Havlak P."/>
            <person name="Hellsten U."/>
            <person name="Kuo D.H."/>
            <person name="Larsson T."/>
            <person name="Lv J."/>
            <person name="Arendt D."/>
            <person name="Savage R."/>
            <person name="Osoegawa K."/>
            <person name="de Jong P."/>
            <person name="Grimwood J."/>
            <person name="Chapman J.A."/>
            <person name="Shapiro H."/>
            <person name="Aerts A."/>
            <person name="Otillar R.P."/>
            <person name="Terry A.Y."/>
            <person name="Boore J.L."/>
            <person name="Grigoriev I.V."/>
            <person name="Lindberg D.R."/>
            <person name="Seaver E.C."/>
            <person name="Weisblat D.A."/>
            <person name="Putnam N.H."/>
            <person name="Rokhsar D.S."/>
        </authorList>
    </citation>
    <scope>NUCLEOTIDE SEQUENCE</scope>
</reference>
<feature type="repeat" description="Solcar" evidence="10">
    <location>
        <begin position="209"/>
        <end position="300"/>
    </location>
</feature>
<evidence type="ECO:0000256" key="10">
    <source>
        <dbReference type="PROSITE-ProRule" id="PRU00282"/>
    </source>
</evidence>
<evidence type="ECO:0000256" key="6">
    <source>
        <dbReference type="ARBA" id="ARBA00022792"/>
    </source>
</evidence>
<evidence type="ECO:0008006" key="15">
    <source>
        <dbReference type="Google" id="ProtNLM"/>
    </source>
</evidence>
<keyword evidence="14" id="KW-1185">Reference proteome</keyword>
<evidence type="ECO:0000313" key="14">
    <source>
        <dbReference type="Proteomes" id="UP000015101"/>
    </source>
</evidence>
<keyword evidence="7" id="KW-1133">Transmembrane helix</keyword>
<dbReference type="KEGG" id="hro:HELRODRAFT_155958"/>
<dbReference type="FunFam" id="1.50.40.10:FF:000039">
    <property type="entry name" value="Solute carrier family 25 member 35"/>
    <property type="match status" value="1"/>
</dbReference>
<dbReference type="InterPro" id="IPR023395">
    <property type="entry name" value="MCP_dom_sf"/>
</dbReference>
<dbReference type="GeneID" id="20197496"/>
<dbReference type="OMA" id="GFYDPMR"/>
<evidence type="ECO:0000256" key="9">
    <source>
        <dbReference type="ARBA" id="ARBA00023136"/>
    </source>
</evidence>
<dbReference type="GO" id="GO:0005743">
    <property type="term" value="C:mitochondrial inner membrane"/>
    <property type="evidence" value="ECO:0007669"/>
    <property type="project" value="UniProtKB-SubCell"/>
</dbReference>
<comment type="similarity">
    <text evidence="2 11">Belongs to the mitochondrial carrier (TC 2.A.29) family.</text>
</comment>
<evidence type="ECO:0000313" key="12">
    <source>
        <dbReference type="EMBL" id="ESN99191.1"/>
    </source>
</evidence>
<evidence type="ECO:0000256" key="5">
    <source>
        <dbReference type="ARBA" id="ARBA00022737"/>
    </source>
</evidence>
<evidence type="ECO:0000313" key="13">
    <source>
        <dbReference type="EnsemblMetazoa" id="HelroP155958"/>
    </source>
</evidence>
<dbReference type="RefSeq" id="XP_009023071.1">
    <property type="nucleotide sequence ID" value="XM_009024823.1"/>
</dbReference>
<keyword evidence="4 10" id="KW-0812">Transmembrane</keyword>
<dbReference type="InterPro" id="IPR018108">
    <property type="entry name" value="MCP_transmembrane"/>
</dbReference>
<dbReference type="eggNOG" id="KOG0755">
    <property type="taxonomic scope" value="Eukaryota"/>
</dbReference>
<evidence type="ECO:0000256" key="1">
    <source>
        <dbReference type="ARBA" id="ARBA00004448"/>
    </source>
</evidence>
<feature type="repeat" description="Solcar" evidence="10">
    <location>
        <begin position="105"/>
        <end position="198"/>
    </location>
</feature>
<dbReference type="OrthoDB" id="6703404at2759"/>
<evidence type="ECO:0000256" key="4">
    <source>
        <dbReference type="ARBA" id="ARBA00022692"/>
    </source>
</evidence>
<dbReference type="Gene3D" id="1.50.40.10">
    <property type="entry name" value="Mitochondrial carrier domain"/>
    <property type="match status" value="1"/>
</dbReference>
<evidence type="ECO:0000256" key="3">
    <source>
        <dbReference type="ARBA" id="ARBA00022448"/>
    </source>
</evidence>
<dbReference type="FunCoup" id="T1ELP6">
    <property type="interactions" value="46"/>
</dbReference>
<dbReference type="PANTHER" id="PTHR45928">
    <property type="entry name" value="RE38146P"/>
    <property type="match status" value="1"/>
</dbReference>
<keyword evidence="3 11" id="KW-0813">Transport</keyword>
<dbReference type="EMBL" id="KB097143">
    <property type="protein sequence ID" value="ESN99191.1"/>
    <property type="molecule type" value="Genomic_DNA"/>
</dbReference>
<reference evidence="14" key="1">
    <citation type="submission" date="2012-12" db="EMBL/GenBank/DDBJ databases">
        <authorList>
            <person name="Hellsten U."/>
            <person name="Grimwood J."/>
            <person name="Chapman J.A."/>
            <person name="Shapiro H."/>
            <person name="Aerts A."/>
            <person name="Otillar R.P."/>
            <person name="Terry A.Y."/>
            <person name="Boore J.L."/>
            <person name="Simakov O."/>
            <person name="Marletaz F."/>
            <person name="Cho S.-J."/>
            <person name="Edsinger-Gonzales E."/>
            <person name="Havlak P."/>
            <person name="Kuo D.-H."/>
            <person name="Larsson T."/>
            <person name="Lv J."/>
            <person name="Arendt D."/>
            <person name="Savage R."/>
            <person name="Osoegawa K."/>
            <person name="de Jong P."/>
            <person name="Lindberg D.R."/>
            <person name="Seaver E.C."/>
            <person name="Weisblat D.A."/>
            <person name="Putnam N.H."/>
            <person name="Grigoriev I.V."/>
            <person name="Rokhsar D.S."/>
        </authorList>
    </citation>
    <scope>NUCLEOTIDE SEQUENCE</scope>
</reference>
<dbReference type="EMBL" id="AMQM01001144">
    <property type="status" value="NOT_ANNOTATED_CDS"/>
    <property type="molecule type" value="Genomic_DNA"/>
</dbReference>
<feature type="repeat" description="Solcar" evidence="10">
    <location>
        <begin position="6"/>
        <end position="95"/>
    </location>
</feature>
<dbReference type="AlphaFoldDB" id="T1ELP6"/>
<dbReference type="STRING" id="6412.T1ELP6"/>
<dbReference type="InterPro" id="IPR051508">
    <property type="entry name" value="Mito_Carrier_Antiporter"/>
</dbReference>
<dbReference type="SUPFAM" id="SSF103506">
    <property type="entry name" value="Mitochondrial carrier"/>
    <property type="match status" value="1"/>
</dbReference>
<keyword evidence="8" id="KW-0496">Mitochondrion</keyword>
<comment type="subcellular location">
    <subcellularLocation>
        <location evidence="1">Mitochondrion inner membrane</location>
        <topology evidence="1">Multi-pass membrane protein</topology>
    </subcellularLocation>
</comment>
<dbReference type="Proteomes" id="UP000015101">
    <property type="component" value="Unassembled WGS sequence"/>
</dbReference>
<keyword evidence="9 10" id="KW-0472">Membrane</keyword>
<evidence type="ECO:0000256" key="7">
    <source>
        <dbReference type="ARBA" id="ARBA00022989"/>
    </source>
</evidence>
<evidence type="ECO:0000256" key="2">
    <source>
        <dbReference type="ARBA" id="ARBA00006375"/>
    </source>
</evidence>
<organism evidence="13 14">
    <name type="scientific">Helobdella robusta</name>
    <name type="common">Californian leech</name>
    <dbReference type="NCBI Taxonomy" id="6412"/>
    <lineage>
        <taxon>Eukaryota</taxon>
        <taxon>Metazoa</taxon>
        <taxon>Spiralia</taxon>
        <taxon>Lophotrochozoa</taxon>
        <taxon>Annelida</taxon>
        <taxon>Clitellata</taxon>
        <taxon>Hirudinea</taxon>
        <taxon>Rhynchobdellida</taxon>
        <taxon>Glossiphoniidae</taxon>
        <taxon>Helobdella</taxon>
    </lineage>
</organism>
<evidence type="ECO:0000256" key="11">
    <source>
        <dbReference type="RuleBase" id="RU000488"/>
    </source>
</evidence>
<dbReference type="PANTHER" id="PTHR45928:SF1">
    <property type="entry name" value="RE38146P"/>
    <property type="match status" value="1"/>
</dbReference>
<dbReference type="EnsemblMetazoa" id="HelroT155958">
    <property type="protein sequence ID" value="HelroP155958"/>
    <property type="gene ID" value="HelroG155958"/>
</dbReference>
<dbReference type="PROSITE" id="PS50920">
    <property type="entry name" value="SOLCAR"/>
    <property type="match status" value="3"/>
</dbReference>
<dbReference type="Pfam" id="PF00153">
    <property type="entry name" value="Mito_carr"/>
    <property type="match status" value="3"/>
</dbReference>
<sequence length="311" mass="34647">MVLGPLEFVIGGVSACGAGFFTNPLEVAKTRMQLQGELMARGNYQVHYKNVVHAFYVIAKKDGILALQNGLVPALWYQLFMNGIRLGVYETLDNWGFIRLNGEQVSPFRSVIAAGLSGCVGAFVGSPFFMVKIQLQSMAVKDIAVGHQHCHHSMREAINTIYKQHGLFGLWRGVSSSVPRVMVGSATQLTTFSFFKQKIVDAKIFKSPHDWKNGFTASMISGLVVVFFMTPFDVVSTRVYNQGVCPEGKGMFYNGVVDCFIKVFKSEGLWGFYKGWGASLFRVGPHTVLTLLFWDQLKQACRNLHIDHKLN</sequence>
<dbReference type="CTD" id="20197496"/>
<gene>
    <name evidence="13" type="primary">20197496</name>
    <name evidence="12" type="ORF">HELRODRAFT_155958</name>
</gene>
<evidence type="ECO:0000256" key="8">
    <source>
        <dbReference type="ARBA" id="ARBA00023128"/>
    </source>
</evidence>